<evidence type="ECO:0000313" key="3">
    <source>
        <dbReference type="Proteomes" id="UP000063781"/>
    </source>
</evidence>
<protein>
    <submittedName>
        <fullName evidence="2">Uncharacterized protein</fullName>
    </submittedName>
</protein>
<dbReference type="KEGG" id="erl:AOC36_10555"/>
<dbReference type="RefSeq" id="WP_067634084.1">
    <property type="nucleotide sequence ID" value="NZ_CP013213.1"/>
</dbReference>
<feature type="transmembrane region" description="Helical" evidence="1">
    <location>
        <begin position="7"/>
        <end position="27"/>
    </location>
</feature>
<organism evidence="2 3">
    <name type="scientific">Erysipelothrix larvae</name>
    <dbReference type="NCBI Taxonomy" id="1514105"/>
    <lineage>
        <taxon>Bacteria</taxon>
        <taxon>Bacillati</taxon>
        <taxon>Bacillota</taxon>
        <taxon>Erysipelotrichia</taxon>
        <taxon>Erysipelotrichales</taxon>
        <taxon>Erysipelotrichaceae</taxon>
        <taxon>Erysipelothrix</taxon>
    </lineage>
</organism>
<keyword evidence="1" id="KW-0472">Membrane</keyword>
<proteinExistence type="predicted"/>
<evidence type="ECO:0000256" key="1">
    <source>
        <dbReference type="SAM" id="Phobius"/>
    </source>
</evidence>
<keyword evidence="1" id="KW-1133">Transmembrane helix</keyword>
<accession>A0A109UHK6</accession>
<evidence type="ECO:0000313" key="2">
    <source>
        <dbReference type="EMBL" id="AMC94395.1"/>
    </source>
</evidence>
<reference evidence="2 3" key="1">
    <citation type="submission" date="2015-10" db="EMBL/GenBank/DDBJ databases">
        <title>Erysipelothrix larvae sp. LV19 isolated from the larval gut of the rhinoceros beetle, Trypoxylus dichotomus.</title>
        <authorList>
            <person name="Lim S."/>
            <person name="Kim B.-C."/>
        </authorList>
    </citation>
    <scope>NUCLEOTIDE SEQUENCE [LARGE SCALE GENOMIC DNA]</scope>
    <source>
        <strain evidence="2 3">LV19</strain>
    </source>
</reference>
<sequence length="194" mass="22337">MRHKSRRFWMVGGFLVIILSMTIWVGSQKIIANQSIRTMNKCDITQVEAKYNLYLSHQGTRCVNMEKKSGKGKPWTQSIVIKNAHEPLKPDSFILEIPITGDFGVIKDPNPKRVLETFTYKTALYNVSVQFVTIKWDKHHLAVYFSLEKPDQNIHGLYVIESDDNREITDVQITEAKAVITSMLKDKKTPKVQK</sequence>
<dbReference type="AlphaFoldDB" id="A0A109UHK6"/>
<keyword evidence="1" id="KW-0812">Transmembrane</keyword>
<keyword evidence="3" id="KW-1185">Reference proteome</keyword>
<dbReference type="EMBL" id="CP013213">
    <property type="protein sequence ID" value="AMC94395.1"/>
    <property type="molecule type" value="Genomic_DNA"/>
</dbReference>
<name>A0A109UHK6_9FIRM</name>
<dbReference type="Proteomes" id="UP000063781">
    <property type="component" value="Chromosome"/>
</dbReference>
<gene>
    <name evidence="2" type="ORF">AOC36_10555</name>
</gene>